<sequence length="54" mass="6108">MADNLYQVIVLKKGKEEERQVTIGIRDNINVQILSGLMLGEEVIISSSYQEKTL</sequence>
<accession>G2GXT9</accession>
<dbReference type="InterPro" id="IPR058627">
    <property type="entry name" value="MdtA-like_C"/>
</dbReference>
<dbReference type="AlphaFoldDB" id="G2GXT9"/>
<comment type="caution">
    <text evidence="2">The sequence shown here is derived from an EMBL/GenBank/DDBJ whole genome shotgun (WGS) entry which is preliminary data.</text>
</comment>
<evidence type="ECO:0000313" key="3">
    <source>
        <dbReference type="Proteomes" id="UP000004116"/>
    </source>
</evidence>
<evidence type="ECO:0000259" key="1">
    <source>
        <dbReference type="Pfam" id="PF25967"/>
    </source>
</evidence>
<reference evidence="2 3" key="1">
    <citation type="journal article" date="2012" name="Genome Res.">
        <title>Genomic basis of endosymbiont-conferred protection against an insect parasitoid.</title>
        <authorList>
            <person name="Hansen A.K."/>
            <person name="Vorburger C."/>
            <person name="Moran N.A."/>
        </authorList>
    </citation>
    <scope>NUCLEOTIDE SEQUENCE [LARGE SCALE GENOMIC DNA]</scope>
    <source>
        <strain evidence="3">R5.15</strain>
    </source>
</reference>
<organism evidence="2 3">
    <name type="scientific">Candidatus Regiella insecticola 5.15</name>
    <dbReference type="NCBI Taxonomy" id="1005043"/>
    <lineage>
        <taxon>Bacteria</taxon>
        <taxon>Pseudomonadati</taxon>
        <taxon>Pseudomonadota</taxon>
        <taxon>Gammaproteobacteria</taxon>
        <taxon>Enterobacterales</taxon>
        <taxon>Enterobacteriaceae</taxon>
        <taxon>aphid secondary symbionts</taxon>
        <taxon>Candidatus Regiella</taxon>
    </lineage>
</organism>
<dbReference type="EMBL" id="AGCA01000129">
    <property type="protein sequence ID" value="EGY29439.1"/>
    <property type="molecule type" value="Genomic_DNA"/>
</dbReference>
<proteinExistence type="predicted"/>
<dbReference type="Pfam" id="PF25967">
    <property type="entry name" value="RND-MFP_C"/>
    <property type="match status" value="1"/>
</dbReference>
<gene>
    <name evidence="2" type="ORF">Rin_00005830</name>
</gene>
<name>G2GXT9_9ENTR</name>
<feature type="domain" description="Multidrug resistance protein MdtA-like C-terminal permuted SH3" evidence="1">
    <location>
        <begin position="3"/>
        <end position="46"/>
    </location>
</feature>
<dbReference type="Proteomes" id="UP000004116">
    <property type="component" value="Unassembled WGS sequence"/>
</dbReference>
<protein>
    <recommendedName>
        <fullName evidence="1">Multidrug resistance protein MdtA-like C-terminal permuted SH3 domain-containing protein</fullName>
    </recommendedName>
</protein>
<evidence type="ECO:0000313" key="2">
    <source>
        <dbReference type="EMBL" id="EGY29439.1"/>
    </source>
</evidence>
<keyword evidence="3" id="KW-1185">Reference proteome</keyword>
<dbReference type="Gene3D" id="2.40.420.20">
    <property type="match status" value="1"/>
</dbReference>